<dbReference type="InterPro" id="IPR041470">
    <property type="entry name" value="GCP_N"/>
</dbReference>
<sequence>MSNRPQRPQRPATLQEYPSSGANTTATSQPNPSLFKRHSKGVPSESLARPNVATLGGTNARMRADSLPIRNREMSDVFADDVLRKISTQMTAAAPARSETLYDENSHLRAPLNSRMASKSHMDIDQGTKPKDAPMAGTMSLKLQESAIIEDVLFTMMGIEGTYINIVTPVAAPQDLDVEYIHKEFKTDEGLDPSLRDLVSRILPLASIYLSLEAFVELHSRFEYGYVSHALCAAIRNLLKEYLILIAQLENQFRSSPDFTLQKLWYYIQPTMQTLSSLDILVGVIREAGKKKEPDDEIEALLNPKEGIPLECKGGSILAIIAAGMFNMSGDPVTKKLYGFLLNKASVPYITMLESWIHKGEIRDPYEEFMIVKSRKVNKENIKEDFNDAYWEQRYTIRENYVPSFLVPLKSKILLAGKYLNVIRECGIHLSQADRSASATIQPSASTTFLERNDILAALSGGRLVDTIEDAYQYANKKLLDLLLKDKQLLGRLRSMKRYFFLDQSDYFTHFLDLASAELKRPSKEVSLNKLQSLMDLALRNPSSVTVNDIFKEDLKVDLSHLSLVDQLLRIINVGGLGQGQAQAQEQGQGQVGGERVDSRASSYKIRSHSRAGSGIHQQQGSNDSWHDENAMEGRDSGVKGGIPTGGVSSMDGIMISTADLPTQSRGPLAGIDALTLDYSVKFPLSLVISRKALTKYQLLFRHLLYLKHGEQVLCTTWTEHAKSFVWKSASPELKQWRGRVYSLRARMLTFVQQFAYYVCSEVLEPNWRDLASKLSKVSTVDQVLQIHSDFLDTCLNECMLTNSKLLRIYSKLMSTCIKFTNYTDRFTRALMAMENQLDEETAAMAPSNQVQQIEQAMKRLNEFEDGFIYHIKLLIEALNFYSATETVQYLCLVVRLDYNQFYANQTTASLHLAGNPSSQ</sequence>
<keyword evidence="2 5" id="KW-0963">Cytoplasm</keyword>
<comment type="subcellular location">
    <subcellularLocation>
        <location evidence="5">Cytoplasm</location>
        <location evidence="5">Cytoskeleton</location>
        <location evidence="5">Microtubule organizing center</location>
    </subcellularLocation>
</comment>
<evidence type="ECO:0000256" key="4">
    <source>
        <dbReference type="ARBA" id="ARBA00023212"/>
    </source>
</evidence>
<protein>
    <recommendedName>
        <fullName evidence="5">Spindle pole body component</fullName>
    </recommendedName>
</protein>
<evidence type="ECO:0000256" key="6">
    <source>
        <dbReference type="SAM" id="MobiDB-lite"/>
    </source>
</evidence>
<evidence type="ECO:0000313" key="9">
    <source>
        <dbReference type="EMBL" id="KAF9153032.1"/>
    </source>
</evidence>
<evidence type="ECO:0000259" key="8">
    <source>
        <dbReference type="Pfam" id="PF17681"/>
    </source>
</evidence>
<dbReference type="GO" id="GO:0051225">
    <property type="term" value="P:spindle assembly"/>
    <property type="evidence" value="ECO:0007669"/>
    <property type="project" value="TreeGrafter"/>
</dbReference>
<comment type="caution">
    <text evidence="9">The sequence shown here is derived from an EMBL/GenBank/DDBJ whole genome shotgun (WGS) entry which is preliminary data.</text>
</comment>
<accession>A0A9P5S2A3</accession>
<dbReference type="GO" id="GO:0007020">
    <property type="term" value="P:microtubule nucleation"/>
    <property type="evidence" value="ECO:0007669"/>
    <property type="project" value="InterPro"/>
</dbReference>
<proteinExistence type="inferred from homology"/>
<feature type="domain" description="Gamma tubulin complex component protein N-terminal" evidence="8">
    <location>
        <begin position="149"/>
        <end position="485"/>
    </location>
</feature>
<dbReference type="GO" id="GO:0051321">
    <property type="term" value="P:meiotic cell cycle"/>
    <property type="evidence" value="ECO:0007669"/>
    <property type="project" value="TreeGrafter"/>
</dbReference>
<feature type="domain" description="Gamma tubulin complex component C-terminal" evidence="7">
    <location>
        <begin position="489"/>
        <end position="903"/>
    </location>
</feature>
<dbReference type="PANTHER" id="PTHR19302">
    <property type="entry name" value="GAMMA TUBULIN COMPLEX PROTEIN"/>
    <property type="match status" value="1"/>
</dbReference>
<evidence type="ECO:0000259" key="7">
    <source>
        <dbReference type="Pfam" id="PF04130"/>
    </source>
</evidence>
<evidence type="ECO:0000256" key="5">
    <source>
        <dbReference type="RuleBase" id="RU363050"/>
    </source>
</evidence>
<dbReference type="Pfam" id="PF17681">
    <property type="entry name" value="GCP_N_terminal"/>
    <property type="match status" value="1"/>
</dbReference>
<dbReference type="GO" id="GO:0000930">
    <property type="term" value="C:gamma-tubulin complex"/>
    <property type="evidence" value="ECO:0007669"/>
    <property type="project" value="TreeGrafter"/>
</dbReference>
<reference evidence="9" key="1">
    <citation type="journal article" date="2020" name="Fungal Divers.">
        <title>Resolving the Mortierellaceae phylogeny through synthesis of multi-gene phylogenetics and phylogenomics.</title>
        <authorList>
            <person name="Vandepol N."/>
            <person name="Liber J."/>
            <person name="Desiro A."/>
            <person name="Na H."/>
            <person name="Kennedy M."/>
            <person name="Barry K."/>
            <person name="Grigoriev I.V."/>
            <person name="Miller A.N."/>
            <person name="O'Donnell K."/>
            <person name="Stajich J.E."/>
            <person name="Bonito G."/>
        </authorList>
    </citation>
    <scope>NUCLEOTIDE SEQUENCE</scope>
    <source>
        <strain evidence="9">NRRL 6426</strain>
    </source>
</reference>
<evidence type="ECO:0000256" key="3">
    <source>
        <dbReference type="ARBA" id="ARBA00022701"/>
    </source>
</evidence>
<dbReference type="EMBL" id="JAAAUQ010000202">
    <property type="protein sequence ID" value="KAF9153032.1"/>
    <property type="molecule type" value="Genomic_DNA"/>
</dbReference>
<dbReference type="GO" id="GO:0044732">
    <property type="term" value="C:mitotic spindle pole body"/>
    <property type="evidence" value="ECO:0007669"/>
    <property type="project" value="TreeGrafter"/>
</dbReference>
<organism evidence="9 10">
    <name type="scientific">Linnemannia schmuckeri</name>
    <dbReference type="NCBI Taxonomy" id="64567"/>
    <lineage>
        <taxon>Eukaryota</taxon>
        <taxon>Fungi</taxon>
        <taxon>Fungi incertae sedis</taxon>
        <taxon>Mucoromycota</taxon>
        <taxon>Mortierellomycotina</taxon>
        <taxon>Mortierellomycetes</taxon>
        <taxon>Mortierellales</taxon>
        <taxon>Mortierellaceae</taxon>
        <taxon>Linnemannia</taxon>
    </lineage>
</organism>
<dbReference type="GO" id="GO:0031122">
    <property type="term" value="P:cytoplasmic microtubule organization"/>
    <property type="evidence" value="ECO:0007669"/>
    <property type="project" value="TreeGrafter"/>
</dbReference>
<dbReference type="AlphaFoldDB" id="A0A9P5S2A3"/>
<dbReference type="InterPro" id="IPR007259">
    <property type="entry name" value="GCP"/>
</dbReference>
<dbReference type="InterPro" id="IPR040457">
    <property type="entry name" value="GCP_C"/>
</dbReference>
<gene>
    <name evidence="9" type="ORF">BG015_004247</name>
</gene>
<dbReference type="GO" id="GO:0043015">
    <property type="term" value="F:gamma-tubulin binding"/>
    <property type="evidence" value="ECO:0007669"/>
    <property type="project" value="InterPro"/>
</dbReference>
<dbReference type="Proteomes" id="UP000748756">
    <property type="component" value="Unassembled WGS sequence"/>
</dbReference>
<dbReference type="InterPro" id="IPR042241">
    <property type="entry name" value="GCP_C_sf"/>
</dbReference>
<comment type="similarity">
    <text evidence="1 5">Belongs to the TUBGCP family.</text>
</comment>
<dbReference type="OrthoDB" id="2192946at2759"/>
<feature type="region of interest" description="Disordered" evidence="6">
    <location>
        <begin position="1"/>
        <end position="59"/>
    </location>
</feature>
<keyword evidence="4 5" id="KW-0206">Cytoskeleton</keyword>
<keyword evidence="10" id="KW-1185">Reference proteome</keyword>
<feature type="compositionally biased region" description="Polar residues" evidence="6">
    <location>
        <begin position="16"/>
        <end position="32"/>
    </location>
</feature>
<evidence type="ECO:0000313" key="10">
    <source>
        <dbReference type="Proteomes" id="UP000748756"/>
    </source>
</evidence>
<feature type="compositionally biased region" description="Basic and acidic residues" evidence="6">
    <location>
        <begin position="625"/>
        <end position="638"/>
    </location>
</feature>
<keyword evidence="3 5" id="KW-0493">Microtubule</keyword>
<evidence type="ECO:0000256" key="1">
    <source>
        <dbReference type="ARBA" id="ARBA00010337"/>
    </source>
</evidence>
<dbReference type="GO" id="GO:0000278">
    <property type="term" value="P:mitotic cell cycle"/>
    <property type="evidence" value="ECO:0007669"/>
    <property type="project" value="TreeGrafter"/>
</dbReference>
<dbReference type="PANTHER" id="PTHR19302:SF13">
    <property type="entry name" value="GAMMA-TUBULIN COMPLEX COMPONENT 2"/>
    <property type="match status" value="1"/>
</dbReference>
<dbReference type="Pfam" id="PF04130">
    <property type="entry name" value="GCP_C_terminal"/>
    <property type="match status" value="1"/>
</dbReference>
<evidence type="ECO:0000256" key="2">
    <source>
        <dbReference type="ARBA" id="ARBA00022490"/>
    </source>
</evidence>
<name>A0A9P5S2A3_9FUNG</name>
<dbReference type="FunFam" id="1.20.120.1900:FF:000011">
    <property type="entry name" value="Spindle pole body component"/>
    <property type="match status" value="1"/>
</dbReference>
<dbReference type="GO" id="GO:0005874">
    <property type="term" value="C:microtubule"/>
    <property type="evidence" value="ECO:0007669"/>
    <property type="project" value="UniProtKB-KW"/>
</dbReference>
<dbReference type="GO" id="GO:0051011">
    <property type="term" value="F:microtubule minus-end binding"/>
    <property type="evidence" value="ECO:0007669"/>
    <property type="project" value="TreeGrafter"/>
</dbReference>
<feature type="region of interest" description="Disordered" evidence="6">
    <location>
        <begin position="583"/>
        <end position="644"/>
    </location>
</feature>
<dbReference type="Gene3D" id="1.20.120.1900">
    <property type="entry name" value="Gamma-tubulin complex, C-terminal domain"/>
    <property type="match status" value="1"/>
</dbReference>
<dbReference type="GO" id="GO:0000922">
    <property type="term" value="C:spindle pole"/>
    <property type="evidence" value="ECO:0007669"/>
    <property type="project" value="InterPro"/>
</dbReference>